<dbReference type="Gene3D" id="3.30.40.10">
    <property type="entry name" value="Zinc/RING finger domain, C3HC4 (zinc finger)"/>
    <property type="match status" value="1"/>
</dbReference>
<reference evidence="8" key="1">
    <citation type="submission" date="2015-07" db="EMBL/GenBank/DDBJ databases">
        <title>Adaptation to a free-living lifestyle via gene acquisitions in the diplomonad Trepomonas sp. PC1.</title>
        <authorList>
            <person name="Xu F."/>
            <person name="Jerlstrom-Hultqvist J."/>
            <person name="Kolisko M."/>
            <person name="Simpson A.G.B."/>
            <person name="Roger A.J."/>
            <person name="Svard S.G."/>
            <person name="Andersson J.O."/>
        </authorList>
    </citation>
    <scope>NUCLEOTIDE SEQUENCE</scope>
    <source>
        <strain evidence="8">PC1</strain>
    </source>
</reference>
<dbReference type="PANTHER" id="PTHR21319:SF53">
    <property type="entry name" value="RING FINGER AND CHY ZINC FINGER DOMAIN-CONTAINING PROTEIN 1"/>
    <property type="match status" value="1"/>
</dbReference>
<dbReference type="InterPro" id="IPR008913">
    <property type="entry name" value="Znf_CHY"/>
</dbReference>
<protein>
    <submittedName>
        <fullName evidence="8">Ring finger domain-containing protein</fullName>
    </submittedName>
</protein>
<keyword evidence="1" id="KW-0479">Metal-binding</keyword>
<keyword evidence="3" id="KW-0862">Zinc</keyword>
<sequence length="456" mass="53526">SKLDILDPQKSSHKNQIIVSIIFTLNGKDDDRFDRSKWQILKKFASEVICEEFKEMQIKSTKNVYRKMTLDYFNKNGGVSVPFKNLCAEFEDIPENDGDWFADLPQNEQIYQGFELDYSVGCEHYITGAQVRCEICNEFFGCRRCHDDLIDHHRFPRKETCQIKCNFCGFKQQFNLKCESCKEILGNQTCDICRYIQYFTLDARPLYHCDKCDCCNVGVKELSVHCDGCNCCMNKKYFDSHKCQRVGDCVVCLADLSETKYVWLRLECGHQIHESCYDQLIENGNFKCPVCRKYLPVNDDRKNLLKATKKLYQTLFILKDHVDHFIQAKCDECGQIFPAQFHSSHLYFCQKCKLFNCSENFEKNVSKDEFYQYMKQVRPDYIPLQPTESQIQKYLLQCVGQEKNSDEVLSTVLGITNIDFGSENGLQTYPKFFNKYDFNSIEEFMTKFNEYLTQAK</sequence>
<evidence type="ECO:0000313" key="8">
    <source>
        <dbReference type="EMBL" id="JAP93901.1"/>
    </source>
</evidence>
<dbReference type="GO" id="GO:0006511">
    <property type="term" value="P:ubiquitin-dependent protein catabolic process"/>
    <property type="evidence" value="ECO:0007669"/>
    <property type="project" value="TreeGrafter"/>
</dbReference>
<dbReference type="GO" id="GO:0016567">
    <property type="term" value="P:protein ubiquitination"/>
    <property type="evidence" value="ECO:0007669"/>
    <property type="project" value="TreeGrafter"/>
</dbReference>
<dbReference type="Pfam" id="PF13639">
    <property type="entry name" value="zf-RING_2"/>
    <property type="match status" value="1"/>
</dbReference>
<name>A0A146KEP3_9EUKA</name>
<dbReference type="InterPro" id="IPR001841">
    <property type="entry name" value="Znf_RING"/>
</dbReference>
<dbReference type="EMBL" id="GDID01002705">
    <property type="protein sequence ID" value="JAP93901.1"/>
    <property type="molecule type" value="Transcribed_RNA"/>
</dbReference>
<dbReference type="PROSITE" id="PS50089">
    <property type="entry name" value="ZF_RING_2"/>
    <property type="match status" value="1"/>
</dbReference>
<feature type="domain" description="CTCHY-type" evidence="7">
    <location>
        <begin position="185"/>
        <end position="251"/>
    </location>
</feature>
<feature type="domain" description="CHY-type" evidence="6">
    <location>
        <begin position="115"/>
        <end position="183"/>
    </location>
</feature>
<evidence type="ECO:0000259" key="6">
    <source>
        <dbReference type="PROSITE" id="PS51266"/>
    </source>
</evidence>
<evidence type="ECO:0000256" key="2">
    <source>
        <dbReference type="ARBA" id="ARBA00022771"/>
    </source>
</evidence>
<evidence type="ECO:0000256" key="3">
    <source>
        <dbReference type="ARBA" id="ARBA00022833"/>
    </source>
</evidence>
<feature type="domain" description="RING-type" evidence="5">
    <location>
        <begin position="249"/>
        <end position="292"/>
    </location>
</feature>
<dbReference type="InterPro" id="IPR013083">
    <property type="entry name" value="Znf_RING/FYVE/PHD"/>
</dbReference>
<keyword evidence="2 4" id="KW-0863">Zinc-finger</keyword>
<dbReference type="InterPro" id="IPR017921">
    <property type="entry name" value="Znf_CTCHY"/>
</dbReference>
<dbReference type="GO" id="GO:0008270">
    <property type="term" value="F:zinc ion binding"/>
    <property type="evidence" value="ECO:0007669"/>
    <property type="project" value="UniProtKB-KW"/>
</dbReference>
<dbReference type="PANTHER" id="PTHR21319">
    <property type="entry name" value="RING FINGER AND CHY ZINC FINGER DOMAIN-CONTAINING PROTEIN 1"/>
    <property type="match status" value="1"/>
</dbReference>
<dbReference type="GO" id="GO:0061630">
    <property type="term" value="F:ubiquitin protein ligase activity"/>
    <property type="evidence" value="ECO:0007669"/>
    <property type="project" value="TreeGrafter"/>
</dbReference>
<evidence type="ECO:0000256" key="1">
    <source>
        <dbReference type="ARBA" id="ARBA00022723"/>
    </source>
</evidence>
<dbReference type="GO" id="GO:0005634">
    <property type="term" value="C:nucleus"/>
    <property type="evidence" value="ECO:0007669"/>
    <property type="project" value="TreeGrafter"/>
</dbReference>
<dbReference type="InterPro" id="IPR037274">
    <property type="entry name" value="Znf_CHY_sf"/>
</dbReference>
<accession>A0A146KEP3</accession>
<evidence type="ECO:0000256" key="4">
    <source>
        <dbReference type="PROSITE-ProRule" id="PRU00601"/>
    </source>
</evidence>
<dbReference type="InterPro" id="IPR037275">
    <property type="entry name" value="Znf_CTCHY_sf"/>
</dbReference>
<evidence type="ECO:0000259" key="7">
    <source>
        <dbReference type="PROSITE" id="PS51270"/>
    </source>
</evidence>
<feature type="non-terminal residue" evidence="8">
    <location>
        <position position="1"/>
    </location>
</feature>
<dbReference type="PROSITE" id="PS51270">
    <property type="entry name" value="ZF_CTCHY"/>
    <property type="match status" value="1"/>
</dbReference>
<organism evidence="8">
    <name type="scientific">Trepomonas sp. PC1</name>
    <dbReference type="NCBI Taxonomy" id="1076344"/>
    <lineage>
        <taxon>Eukaryota</taxon>
        <taxon>Metamonada</taxon>
        <taxon>Diplomonadida</taxon>
        <taxon>Hexamitidae</taxon>
        <taxon>Hexamitinae</taxon>
        <taxon>Trepomonas</taxon>
    </lineage>
</organism>
<evidence type="ECO:0000259" key="5">
    <source>
        <dbReference type="PROSITE" id="PS50089"/>
    </source>
</evidence>
<dbReference type="AlphaFoldDB" id="A0A146KEP3"/>
<dbReference type="PROSITE" id="PS51266">
    <property type="entry name" value="ZF_CHY"/>
    <property type="match status" value="1"/>
</dbReference>
<gene>
    <name evidence="8" type="ORF">TPC1_13627</name>
</gene>
<dbReference type="SUPFAM" id="SSF161219">
    <property type="entry name" value="CHY zinc finger-like"/>
    <property type="match status" value="1"/>
</dbReference>
<dbReference type="SUPFAM" id="SSF161245">
    <property type="entry name" value="Zinc hairpin stack"/>
    <property type="match status" value="1"/>
</dbReference>
<dbReference type="SMART" id="SM00184">
    <property type="entry name" value="RING"/>
    <property type="match status" value="1"/>
</dbReference>
<proteinExistence type="predicted"/>
<dbReference type="SUPFAM" id="SSF57850">
    <property type="entry name" value="RING/U-box"/>
    <property type="match status" value="1"/>
</dbReference>